<accession>A0A4Y7PSS3</accession>
<feature type="region of interest" description="Disordered" evidence="1">
    <location>
        <begin position="1"/>
        <end position="77"/>
    </location>
</feature>
<sequence length="177" mass="20047">MERRTTNNNRRDHVTTSHEPRTAHTHIPHPTTDTAHGSRRTTAHTRSAAQPTTHNDNERGGRGTGQGQRTEQQQRAASCCSLAWFRRRDRIDRGIVASPSSSRRATTTSPPRHRPTKPTKRAPAHETPVVRRERLPSTPETTGRSGVRKHDEHAALTRQAYRTHHEECMATTCQRQP</sequence>
<dbReference type="Proteomes" id="UP000294933">
    <property type="component" value="Unassembled WGS sequence"/>
</dbReference>
<reference evidence="2 3" key="1">
    <citation type="submission" date="2018-06" db="EMBL/GenBank/DDBJ databases">
        <title>A transcriptomic atlas of mushroom development highlights an independent origin of complex multicellularity.</title>
        <authorList>
            <consortium name="DOE Joint Genome Institute"/>
            <person name="Krizsan K."/>
            <person name="Almasi E."/>
            <person name="Merenyi Z."/>
            <person name="Sahu N."/>
            <person name="Viragh M."/>
            <person name="Koszo T."/>
            <person name="Mondo S."/>
            <person name="Kiss B."/>
            <person name="Balint B."/>
            <person name="Kues U."/>
            <person name="Barry K."/>
            <person name="Hegedus J.C."/>
            <person name="Henrissat B."/>
            <person name="Johnson J."/>
            <person name="Lipzen A."/>
            <person name="Ohm R."/>
            <person name="Nagy I."/>
            <person name="Pangilinan J."/>
            <person name="Yan J."/>
            <person name="Xiong Y."/>
            <person name="Grigoriev I.V."/>
            <person name="Hibbett D.S."/>
            <person name="Nagy L.G."/>
        </authorList>
    </citation>
    <scope>NUCLEOTIDE SEQUENCE [LARGE SCALE GENOMIC DNA]</scope>
    <source>
        <strain evidence="2 3">SZMC22713</strain>
    </source>
</reference>
<dbReference type="AlphaFoldDB" id="A0A4Y7PSS3"/>
<organism evidence="2 3">
    <name type="scientific">Rickenella mellea</name>
    <dbReference type="NCBI Taxonomy" id="50990"/>
    <lineage>
        <taxon>Eukaryota</taxon>
        <taxon>Fungi</taxon>
        <taxon>Dikarya</taxon>
        <taxon>Basidiomycota</taxon>
        <taxon>Agaricomycotina</taxon>
        <taxon>Agaricomycetes</taxon>
        <taxon>Hymenochaetales</taxon>
        <taxon>Rickenellaceae</taxon>
        <taxon>Rickenella</taxon>
    </lineage>
</organism>
<evidence type="ECO:0000256" key="1">
    <source>
        <dbReference type="SAM" id="MobiDB-lite"/>
    </source>
</evidence>
<evidence type="ECO:0000313" key="2">
    <source>
        <dbReference type="EMBL" id="TDL18121.1"/>
    </source>
</evidence>
<dbReference type="VEuPathDB" id="FungiDB:BD410DRAFT_509765"/>
<protein>
    <submittedName>
        <fullName evidence="2">Uncharacterized protein</fullName>
    </submittedName>
</protein>
<name>A0A4Y7PSS3_9AGAM</name>
<feature type="region of interest" description="Disordered" evidence="1">
    <location>
        <begin position="90"/>
        <end position="153"/>
    </location>
</feature>
<evidence type="ECO:0000313" key="3">
    <source>
        <dbReference type="Proteomes" id="UP000294933"/>
    </source>
</evidence>
<keyword evidence="3" id="KW-1185">Reference proteome</keyword>
<feature type="compositionally biased region" description="Basic and acidic residues" evidence="1">
    <location>
        <begin position="1"/>
        <end position="22"/>
    </location>
</feature>
<proteinExistence type="predicted"/>
<dbReference type="EMBL" id="ML170212">
    <property type="protein sequence ID" value="TDL18121.1"/>
    <property type="molecule type" value="Genomic_DNA"/>
</dbReference>
<feature type="compositionally biased region" description="Low complexity" evidence="1">
    <location>
        <begin position="97"/>
        <end position="110"/>
    </location>
</feature>
<feature type="compositionally biased region" description="Polar residues" evidence="1">
    <location>
        <begin position="44"/>
        <end position="54"/>
    </location>
</feature>
<gene>
    <name evidence="2" type="ORF">BD410DRAFT_509765</name>
</gene>
<feature type="compositionally biased region" description="Basic residues" evidence="1">
    <location>
        <begin position="111"/>
        <end position="122"/>
    </location>
</feature>